<dbReference type="Gene3D" id="3.40.50.300">
    <property type="entry name" value="P-loop containing nucleotide triphosphate hydrolases"/>
    <property type="match status" value="1"/>
</dbReference>
<proteinExistence type="inferred from homology"/>
<accession>A0AAV2QTH4</accession>
<sequence>MELSRKIFTKRMCLMIHLLLLTPALEFSHLGFFSFSRPTDHLYKQNPNALHRYSIFHVPEPIPLKSHQLKQQENINSSEGGNATLKTPYIPSTFNQRFIVKISVQNISKVTYLHRKKKILTHTPWQHDPECARFKTHFGQGLPKVYLVSFPRSGNSWTRYLVEGATGIFTNSVYHDKSMRNMGYLGEMERDSSGRCILTKTHSSTFSNWRLERRRVHIRDDEPVILLLRNPATAMISFWNFKNARTDSFFWNVNNKTYSTPAFHKFVTSVIPKWKEVAEDRLIWSKRLLVVAYEELREYPLPTLERILEFLQQPMDGRRMECLTRHLDGPAKGQQRQIDPYSQREKALMTSAIMSISGLAHLRGYQLPNYTHALNLNKGPAV</sequence>
<dbReference type="Proteomes" id="UP001497623">
    <property type="component" value="Unassembled WGS sequence"/>
</dbReference>
<dbReference type="EMBL" id="CAXKWB010010389">
    <property type="protein sequence ID" value="CAL4097804.1"/>
    <property type="molecule type" value="Genomic_DNA"/>
</dbReference>
<feature type="chain" id="PRO_5043774606" description="Sulfotransferase domain-containing protein" evidence="2">
    <location>
        <begin position="25"/>
        <end position="382"/>
    </location>
</feature>
<comment type="caution">
    <text evidence="4">The sequence shown here is derived from an EMBL/GenBank/DDBJ whole genome shotgun (WGS) entry which is preliminary data.</text>
</comment>
<dbReference type="InterPro" id="IPR027417">
    <property type="entry name" value="P-loop_NTPase"/>
</dbReference>
<dbReference type="PANTHER" id="PTHR45964">
    <property type="entry name" value="WSCD FAMILY MEMBER CG9164"/>
    <property type="match status" value="1"/>
</dbReference>
<name>A0AAV2QTH4_MEGNR</name>
<feature type="signal peptide" evidence="2">
    <location>
        <begin position="1"/>
        <end position="24"/>
    </location>
</feature>
<protein>
    <recommendedName>
        <fullName evidence="3">Sulfotransferase domain-containing protein</fullName>
    </recommendedName>
</protein>
<feature type="non-terminal residue" evidence="4">
    <location>
        <position position="382"/>
    </location>
</feature>
<dbReference type="InterPro" id="IPR000863">
    <property type="entry name" value="Sulfotransferase_dom"/>
</dbReference>
<dbReference type="PANTHER" id="PTHR45964:SF5">
    <property type="entry name" value="WSCD FAMILY MEMBER CG9164"/>
    <property type="match status" value="1"/>
</dbReference>
<dbReference type="GO" id="GO:0008146">
    <property type="term" value="F:sulfotransferase activity"/>
    <property type="evidence" value="ECO:0007669"/>
    <property type="project" value="InterPro"/>
</dbReference>
<organism evidence="4 5">
    <name type="scientific">Meganyctiphanes norvegica</name>
    <name type="common">Northern krill</name>
    <name type="synonym">Thysanopoda norvegica</name>
    <dbReference type="NCBI Taxonomy" id="48144"/>
    <lineage>
        <taxon>Eukaryota</taxon>
        <taxon>Metazoa</taxon>
        <taxon>Ecdysozoa</taxon>
        <taxon>Arthropoda</taxon>
        <taxon>Crustacea</taxon>
        <taxon>Multicrustacea</taxon>
        <taxon>Malacostraca</taxon>
        <taxon>Eumalacostraca</taxon>
        <taxon>Eucarida</taxon>
        <taxon>Euphausiacea</taxon>
        <taxon>Euphausiidae</taxon>
        <taxon>Meganyctiphanes</taxon>
    </lineage>
</organism>
<feature type="domain" description="Sulfotransferase" evidence="3">
    <location>
        <begin position="143"/>
        <end position="327"/>
    </location>
</feature>
<gene>
    <name evidence="4" type="ORF">MNOR_LOCUS16081</name>
</gene>
<keyword evidence="5" id="KW-1185">Reference proteome</keyword>
<keyword evidence="2" id="KW-0732">Signal</keyword>
<evidence type="ECO:0000256" key="1">
    <source>
        <dbReference type="ARBA" id="ARBA00010236"/>
    </source>
</evidence>
<evidence type="ECO:0000313" key="5">
    <source>
        <dbReference type="Proteomes" id="UP001497623"/>
    </source>
</evidence>
<dbReference type="InterPro" id="IPR051589">
    <property type="entry name" value="Sialate-O-sulfotransferase"/>
</dbReference>
<dbReference type="Pfam" id="PF00685">
    <property type="entry name" value="Sulfotransfer_1"/>
    <property type="match status" value="1"/>
</dbReference>
<dbReference type="SUPFAM" id="SSF52540">
    <property type="entry name" value="P-loop containing nucleoside triphosphate hydrolases"/>
    <property type="match status" value="1"/>
</dbReference>
<comment type="similarity">
    <text evidence="1">Belongs to the WSCD family.</text>
</comment>
<evidence type="ECO:0000256" key="2">
    <source>
        <dbReference type="SAM" id="SignalP"/>
    </source>
</evidence>
<reference evidence="4 5" key="1">
    <citation type="submission" date="2024-05" db="EMBL/GenBank/DDBJ databases">
        <authorList>
            <person name="Wallberg A."/>
        </authorList>
    </citation>
    <scope>NUCLEOTIDE SEQUENCE [LARGE SCALE GENOMIC DNA]</scope>
</reference>
<dbReference type="AlphaFoldDB" id="A0AAV2QTH4"/>
<evidence type="ECO:0000259" key="3">
    <source>
        <dbReference type="Pfam" id="PF00685"/>
    </source>
</evidence>
<evidence type="ECO:0000313" key="4">
    <source>
        <dbReference type="EMBL" id="CAL4097804.1"/>
    </source>
</evidence>